<organism evidence="1 2">
    <name type="scientific">Azospirillum brasilense</name>
    <dbReference type="NCBI Taxonomy" id="192"/>
    <lineage>
        <taxon>Bacteria</taxon>
        <taxon>Pseudomonadati</taxon>
        <taxon>Pseudomonadota</taxon>
        <taxon>Alphaproteobacteria</taxon>
        <taxon>Rhodospirillales</taxon>
        <taxon>Azospirillaceae</taxon>
        <taxon>Azospirillum</taxon>
    </lineage>
</organism>
<gene>
    <name evidence="1" type="ORF">FBZ82_101182</name>
</gene>
<reference evidence="1 2" key="1">
    <citation type="submission" date="2019-06" db="EMBL/GenBank/DDBJ databases">
        <title>Genomic Encyclopedia of Type Strains, Phase IV (KMG-V): Genome sequencing to study the core and pangenomes of soil and plant-associated prokaryotes.</title>
        <authorList>
            <person name="Whitman W."/>
        </authorList>
    </citation>
    <scope>NUCLEOTIDE SEQUENCE [LARGE SCALE GENOMIC DNA]</scope>
    <source>
        <strain evidence="1 2">BR 11796</strain>
    </source>
</reference>
<accession>A0A560BNG8</accession>
<evidence type="ECO:0000313" key="1">
    <source>
        <dbReference type="EMBL" id="TWA74167.1"/>
    </source>
</evidence>
<dbReference type="Proteomes" id="UP000316083">
    <property type="component" value="Unassembled WGS sequence"/>
</dbReference>
<name>A0A560BNG8_AZOBR</name>
<dbReference type="AlphaFoldDB" id="A0A560BNG8"/>
<protein>
    <submittedName>
        <fullName evidence="1">Uncharacterized protein</fullName>
    </submittedName>
</protein>
<proteinExistence type="predicted"/>
<dbReference type="EMBL" id="VITF01000001">
    <property type="protein sequence ID" value="TWA74167.1"/>
    <property type="molecule type" value="Genomic_DNA"/>
</dbReference>
<comment type="caution">
    <text evidence="1">The sequence shown here is derived from an EMBL/GenBank/DDBJ whole genome shotgun (WGS) entry which is preliminary data.</text>
</comment>
<dbReference type="RefSeq" id="WP_186464705.1">
    <property type="nucleotide sequence ID" value="NZ_VITF01000001.1"/>
</dbReference>
<evidence type="ECO:0000313" key="2">
    <source>
        <dbReference type="Proteomes" id="UP000316083"/>
    </source>
</evidence>
<sequence>MGKKHPTARDDAYAVGGAFTGIGSGGEATPRGKFNVSIWGAFVATVALERSFDGGTTWLNCTRPDGTANAFTASVSLVCDEPETGVLYRLICSSYTSGTVNWRISQ</sequence>